<feature type="region of interest" description="Disordered" evidence="1">
    <location>
        <begin position="233"/>
        <end position="280"/>
    </location>
</feature>
<reference evidence="6" key="1">
    <citation type="submission" date="2015-05" db="EMBL/GenBank/DDBJ databases">
        <authorList>
            <person name="Fogelqvist Johan"/>
        </authorList>
    </citation>
    <scope>NUCLEOTIDE SEQUENCE [LARGE SCALE GENOMIC DNA]</scope>
</reference>
<sequence>MPLSRIVLTSALCSVAQAAQPGAVQPVAAPMRDLTWGKLNFLHTTDTHGWLGGHLQEPQYSADWGDYVSFAEHIRRQADDKGVDLLLVDTGDRVEGNGLYDASSPQGLFTYDIFREQSVDLLCTGNHELYQAPTADREHAITVPNFKHNYIASNLDYLDDKTGTQVPQAQRYRKFATKNQGLNIIAFGFIFDFTMNANNTVITLLNTGDHIFEAALDTRLLNLPEAMAAKDLSVDNDAPSSPQFDLRGSDNQQQPLSDRPALIGGYTTKDGLGSDGDDTEHTPLKFYAQPNCVQAEVGFPADGSEPETVDVVFLDFIQQWVIMALKFSGGEYSDRDVDKWDDETLTFKMAKWIGENWKGEC</sequence>
<evidence type="ECO:0000256" key="1">
    <source>
        <dbReference type="SAM" id="MobiDB-lite"/>
    </source>
</evidence>
<dbReference type="GO" id="GO:0005829">
    <property type="term" value="C:cytosol"/>
    <property type="evidence" value="ECO:0007669"/>
    <property type="project" value="TreeGrafter"/>
</dbReference>
<dbReference type="Pfam" id="PF21953">
    <property type="entry name" value="NadN_nucleosid_C"/>
    <property type="match status" value="1"/>
</dbReference>
<dbReference type="Gene3D" id="3.90.780.10">
    <property type="entry name" value="5'-Nucleotidase, C-terminal domain"/>
    <property type="match status" value="1"/>
</dbReference>
<dbReference type="SUPFAM" id="SSF56300">
    <property type="entry name" value="Metallo-dependent phosphatases"/>
    <property type="match status" value="1"/>
</dbReference>
<name>A0A0G4NHT1_VERLO</name>
<evidence type="ECO:0000313" key="5">
    <source>
        <dbReference type="EMBL" id="CRK45956.1"/>
    </source>
</evidence>
<keyword evidence="2" id="KW-0732">Signal</keyword>
<dbReference type="EMBL" id="CVQI01035162">
    <property type="protein sequence ID" value="CRK45956.1"/>
    <property type="molecule type" value="Genomic_DNA"/>
</dbReference>
<accession>A0A0G4NHT1</accession>
<feature type="compositionally biased region" description="Polar residues" evidence="1">
    <location>
        <begin position="238"/>
        <end position="256"/>
    </location>
</feature>
<dbReference type="InterPro" id="IPR006179">
    <property type="entry name" value="5_nucleotidase/apyrase"/>
</dbReference>
<dbReference type="InterPro" id="IPR029052">
    <property type="entry name" value="Metallo-depent_PP-like"/>
</dbReference>
<feature type="chain" id="PRO_5002568466" evidence="2">
    <location>
        <begin position="19"/>
        <end position="361"/>
    </location>
</feature>
<gene>
    <name evidence="5" type="ORF">BN1723_006797</name>
</gene>
<evidence type="ECO:0000259" key="3">
    <source>
        <dbReference type="Pfam" id="PF00149"/>
    </source>
</evidence>
<dbReference type="Pfam" id="PF00149">
    <property type="entry name" value="Metallophos"/>
    <property type="match status" value="1"/>
</dbReference>
<organism evidence="5 6">
    <name type="scientific">Verticillium longisporum</name>
    <name type="common">Verticillium dahliae var. longisporum</name>
    <dbReference type="NCBI Taxonomy" id="100787"/>
    <lineage>
        <taxon>Eukaryota</taxon>
        <taxon>Fungi</taxon>
        <taxon>Dikarya</taxon>
        <taxon>Ascomycota</taxon>
        <taxon>Pezizomycotina</taxon>
        <taxon>Sordariomycetes</taxon>
        <taxon>Hypocreomycetidae</taxon>
        <taxon>Glomerellales</taxon>
        <taxon>Plectosphaerellaceae</taxon>
        <taxon>Verticillium</taxon>
    </lineage>
</organism>
<feature type="signal peptide" evidence="2">
    <location>
        <begin position="1"/>
        <end position="18"/>
    </location>
</feature>
<dbReference type="SUPFAM" id="SSF55816">
    <property type="entry name" value="5'-nucleotidase (syn. UDP-sugar hydrolase), C-terminal domain"/>
    <property type="match status" value="1"/>
</dbReference>
<evidence type="ECO:0000256" key="2">
    <source>
        <dbReference type="SAM" id="SignalP"/>
    </source>
</evidence>
<dbReference type="InterPro" id="IPR036907">
    <property type="entry name" value="5'-Nucleotdase_C_sf"/>
</dbReference>
<dbReference type="Proteomes" id="UP000045706">
    <property type="component" value="Unassembled WGS sequence"/>
</dbReference>
<dbReference type="GO" id="GO:0016787">
    <property type="term" value="F:hydrolase activity"/>
    <property type="evidence" value="ECO:0007669"/>
    <property type="project" value="InterPro"/>
</dbReference>
<dbReference type="PANTHER" id="PTHR11575">
    <property type="entry name" value="5'-NUCLEOTIDASE-RELATED"/>
    <property type="match status" value="1"/>
</dbReference>
<dbReference type="InterPro" id="IPR004843">
    <property type="entry name" value="Calcineurin-like_PHP"/>
</dbReference>
<evidence type="ECO:0000313" key="6">
    <source>
        <dbReference type="Proteomes" id="UP000045706"/>
    </source>
</evidence>
<dbReference type="GO" id="GO:0009166">
    <property type="term" value="P:nucleotide catabolic process"/>
    <property type="evidence" value="ECO:0007669"/>
    <property type="project" value="InterPro"/>
</dbReference>
<feature type="domain" description="Calcineurin-like phosphoesterase" evidence="3">
    <location>
        <begin position="40"/>
        <end position="158"/>
    </location>
</feature>
<protein>
    <submittedName>
        <fullName evidence="5">Uncharacterized protein</fullName>
    </submittedName>
</protein>
<dbReference type="InterPro" id="IPR053828">
    <property type="entry name" value="Nucleosidase_C"/>
</dbReference>
<dbReference type="PANTHER" id="PTHR11575:SF43">
    <property type="entry name" value="SER_THR PROTEIN PHOSPHATASE FAMILY (AFU_ORTHOLOGUE AFUA_3G04160)"/>
    <property type="match status" value="1"/>
</dbReference>
<proteinExistence type="predicted"/>
<evidence type="ECO:0000259" key="4">
    <source>
        <dbReference type="Pfam" id="PF21953"/>
    </source>
</evidence>
<dbReference type="AlphaFoldDB" id="A0A0G4NHT1"/>
<feature type="domain" description="Putative 5'-nucleotidase C-terminal" evidence="4">
    <location>
        <begin position="187"/>
        <end position="322"/>
    </location>
</feature>
<dbReference type="Gene3D" id="3.60.21.10">
    <property type="match status" value="1"/>
</dbReference>